<dbReference type="OrthoDB" id="9766816at2"/>
<protein>
    <submittedName>
        <fullName evidence="2">2-polyprenyl-6-methoxyphenol hydroxylase</fullName>
    </submittedName>
</protein>
<accession>A0A1H8CSE2</accession>
<dbReference type="InterPro" id="IPR041654">
    <property type="entry name" value="StyA_sbd"/>
</dbReference>
<dbReference type="AlphaFoldDB" id="A0A1H8CSE2"/>
<dbReference type="Proteomes" id="UP000199695">
    <property type="component" value="Unassembled WGS sequence"/>
</dbReference>
<evidence type="ECO:0000313" key="3">
    <source>
        <dbReference type="Proteomes" id="UP000199695"/>
    </source>
</evidence>
<dbReference type="STRING" id="1173111.SAMN05444955_10490"/>
<evidence type="ECO:0000259" key="1">
    <source>
        <dbReference type="Pfam" id="PF17885"/>
    </source>
</evidence>
<feature type="domain" description="Styrene monooxygenase StyA putative substrate binding" evidence="1">
    <location>
        <begin position="140"/>
        <end position="246"/>
    </location>
</feature>
<reference evidence="2 3" key="1">
    <citation type="submission" date="2016-10" db="EMBL/GenBank/DDBJ databases">
        <authorList>
            <person name="de Groot N.N."/>
        </authorList>
    </citation>
    <scope>NUCLEOTIDE SEQUENCE [LARGE SCALE GENOMIC DNA]</scope>
    <source>
        <strain evidence="2 3">DSM 46701</strain>
    </source>
</reference>
<dbReference type="Pfam" id="PF17885">
    <property type="entry name" value="Smoa_sbd"/>
    <property type="match status" value="1"/>
</dbReference>
<keyword evidence="3" id="KW-1185">Reference proteome</keyword>
<organism evidence="2 3">
    <name type="scientific">Lihuaxuella thermophila</name>
    <dbReference type="NCBI Taxonomy" id="1173111"/>
    <lineage>
        <taxon>Bacteria</taxon>
        <taxon>Bacillati</taxon>
        <taxon>Bacillota</taxon>
        <taxon>Bacilli</taxon>
        <taxon>Bacillales</taxon>
        <taxon>Thermoactinomycetaceae</taxon>
        <taxon>Lihuaxuella</taxon>
    </lineage>
</organism>
<gene>
    <name evidence="2" type="ORF">SAMN05444955_10490</name>
</gene>
<name>A0A1H8CSE2_9BACL</name>
<dbReference type="RefSeq" id="WP_089966208.1">
    <property type="nucleotide sequence ID" value="NZ_FOCQ01000004.1"/>
</dbReference>
<dbReference type="Gene3D" id="3.30.9.40">
    <property type="match status" value="1"/>
</dbReference>
<dbReference type="EMBL" id="FOCQ01000004">
    <property type="protein sequence ID" value="SEM97900.1"/>
    <property type="molecule type" value="Genomic_DNA"/>
</dbReference>
<dbReference type="InterPro" id="IPR036188">
    <property type="entry name" value="FAD/NAD-bd_sf"/>
</dbReference>
<proteinExistence type="predicted"/>
<sequence length="392" mass="43885">MKKRICMIGSGTAGLQLAYALKDDFAVTVVQPRSAEEIRQGRIMSTQVHFGEARNREIRYGMPQWPDSPPIVSVHLTIGDQKLLTGMLKEAAVSVDQRLYWTACMEDLEAKGVTFRWGRIPKEKAGDLVREFDLVIDCTGKQGPLFPFQPVPELTRFDAPRRKCIVGYFVGVKPLEPLGVSATIIPEMGEMFEIPALTEYGPVTILFIEAIPDRELDVFKGIKEGEAFAGKMKEVVQRFFPGIAERIDEQTFALCDENAFLQTAVTPVIRKPYTMRDGRLVVACGDSAFLNDPITGQGCNLASYCAEQLADTIREHARSAWDEAMGEDYWQRVRGRVREVTEWTNAMTQPLPQHVVQFLLGTPGDQQKADQVAGWFAHPDTAHRSFFPDATP</sequence>
<dbReference type="Gene3D" id="3.50.50.60">
    <property type="entry name" value="FAD/NAD(P)-binding domain"/>
    <property type="match status" value="2"/>
</dbReference>
<dbReference type="SUPFAM" id="SSF51905">
    <property type="entry name" value="FAD/NAD(P)-binding domain"/>
    <property type="match status" value="1"/>
</dbReference>
<evidence type="ECO:0000313" key="2">
    <source>
        <dbReference type="EMBL" id="SEM97900.1"/>
    </source>
</evidence>